<gene>
    <name evidence="2" type="ORF">DdX_18943</name>
</gene>
<reference evidence="2" key="1">
    <citation type="submission" date="2022-01" db="EMBL/GenBank/DDBJ databases">
        <title>Genome Sequence Resource for Two Populations of Ditylenchus destructor, the Migratory Endoparasitic Phytonematode.</title>
        <authorList>
            <person name="Zhang H."/>
            <person name="Lin R."/>
            <person name="Xie B."/>
        </authorList>
    </citation>
    <scope>NUCLEOTIDE SEQUENCE</scope>
    <source>
        <strain evidence="2">BazhouSP</strain>
    </source>
</reference>
<organism evidence="2 3">
    <name type="scientific">Ditylenchus destructor</name>
    <dbReference type="NCBI Taxonomy" id="166010"/>
    <lineage>
        <taxon>Eukaryota</taxon>
        <taxon>Metazoa</taxon>
        <taxon>Ecdysozoa</taxon>
        <taxon>Nematoda</taxon>
        <taxon>Chromadorea</taxon>
        <taxon>Rhabditida</taxon>
        <taxon>Tylenchina</taxon>
        <taxon>Tylenchomorpha</taxon>
        <taxon>Sphaerularioidea</taxon>
        <taxon>Anguinidae</taxon>
        <taxon>Anguininae</taxon>
        <taxon>Ditylenchus</taxon>
    </lineage>
</organism>
<comment type="caution">
    <text evidence="2">The sequence shown here is derived from an EMBL/GenBank/DDBJ whole genome shotgun (WGS) entry which is preliminary data.</text>
</comment>
<dbReference type="Proteomes" id="UP001201812">
    <property type="component" value="Unassembled WGS sequence"/>
</dbReference>
<evidence type="ECO:0000313" key="3">
    <source>
        <dbReference type="Proteomes" id="UP001201812"/>
    </source>
</evidence>
<feature type="chain" id="PRO_5042166628" evidence="1">
    <location>
        <begin position="31"/>
        <end position="192"/>
    </location>
</feature>
<name>A0AAD4QXL8_9BILA</name>
<evidence type="ECO:0000256" key="1">
    <source>
        <dbReference type="SAM" id="SignalP"/>
    </source>
</evidence>
<keyword evidence="1" id="KW-0732">Signal</keyword>
<proteinExistence type="predicted"/>
<keyword evidence="3" id="KW-1185">Reference proteome</keyword>
<accession>A0AAD4QXL8</accession>
<sequence length="192" mass="21417">MNIFVSSMLASGHFAVLIILIICGISLVSSSATSETLQKLKDGSVTHPKDIGDAKIKEVKEETEKRKNFAIVFYTCIQAKNEQEPFDTTNLSKKYLESPRMSDDAAELKNTLLSMPQPILVEKLIALGKNLETELSESISLYEIMKQKAKESIGESIGRVLVSHVYSYTIDNLNDHKKKVGKKLAKLEKIKN</sequence>
<evidence type="ECO:0000313" key="2">
    <source>
        <dbReference type="EMBL" id="KAI1696630.1"/>
    </source>
</evidence>
<dbReference type="EMBL" id="JAKKPZ010000316">
    <property type="protein sequence ID" value="KAI1696630.1"/>
    <property type="molecule type" value="Genomic_DNA"/>
</dbReference>
<protein>
    <submittedName>
        <fullName evidence="2">Uncharacterized protein</fullName>
    </submittedName>
</protein>
<dbReference type="AlphaFoldDB" id="A0AAD4QXL8"/>
<feature type="signal peptide" evidence="1">
    <location>
        <begin position="1"/>
        <end position="30"/>
    </location>
</feature>